<gene>
    <name evidence="2" type="ORF">D5F11_024010</name>
    <name evidence="1" type="ORF">J6TS1_21250</name>
</gene>
<dbReference type="RefSeq" id="WP_120118971.1">
    <property type="nucleotide sequence ID" value="NZ_BORI01000032.1"/>
</dbReference>
<dbReference type="OrthoDB" id="2357456at2"/>
<keyword evidence="4" id="KW-1185">Reference proteome</keyword>
<proteinExistence type="predicted"/>
<reference evidence="2 3" key="1">
    <citation type="submission" date="2018-12" db="EMBL/GenBank/DDBJ databases">
        <authorList>
            <person name="Sun L."/>
            <person name="Chen Z."/>
        </authorList>
    </citation>
    <scope>NUCLEOTIDE SEQUENCE [LARGE SCALE GENOMIC DNA]</scope>
    <source>
        <strain evidence="2 3">LMG 29736</strain>
    </source>
</reference>
<evidence type="ECO:0000313" key="2">
    <source>
        <dbReference type="EMBL" id="RST57173.1"/>
    </source>
</evidence>
<evidence type="ECO:0000313" key="1">
    <source>
        <dbReference type="EMBL" id="GIN96255.1"/>
    </source>
</evidence>
<dbReference type="EMBL" id="BORJ01000004">
    <property type="protein sequence ID" value="GIN96255.1"/>
    <property type="molecule type" value="Genomic_DNA"/>
</dbReference>
<dbReference type="EMBL" id="QYTW02000040">
    <property type="protein sequence ID" value="RST57173.1"/>
    <property type="molecule type" value="Genomic_DNA"/>
</dbReference>
<organism evidence="2 3">
    <name type="scientific">Siminovitchia terrae</name>
    <name type="common">Bacillus terrae</name>
    <dbReference type="NCBI Taxonomy" id="1914933"/>
    <lineage>
        <taxon>Bacteria</taxon>
        <taxon>Bacillati</taxon>
        <taxon>Bacillota</taxon>
        <taxon>Bacilli</taxon>
        <taxon>Bacillales</taxon>
        <taxon>Bacillaceae</taxon>
        <taxon>Siminovitchia</taxon>
    </lineage>
</organism>
<dbReference type="AlphaFoldDB" id="A0A429X1B5"/>
<reference evidence="1 4" key="2">
    <citation type="submission" date="2021-03" db="EMBL/GenBank/DDBJ databases">
        <title>Antimicrobial resistance genes in bacteria isolated from Japanese honey, and their potential for conferring macrolide and lincosamide resistance in the American foulbrood pathogen Paenibacillus larvae.</title>
        <authorList>
            <person name="Okamoto M."/>
            <person name="Kumagai M."/>
            <person name="Kanamori H."/>
            <person name="Takamatsu D."/>
        </authorList>
    </citation>
    <scope>NUCLEOTIDE SEQUENCE [LARGE SCALE GENOMIC DNA]</scope>
    <source>
        <strain evidence="1 4">J6TS1</strain>
    </source>
</reference>
<dbReference type="Proteomes" id="UP000287296">
    <property type="component" value="Unassembled WGS sequence"/>
</dbReference>
<accession>A0A429X1B5</accession>
<evidence type="ECO:0000313" key="4">
    <source>
        <dbReference type="Proteomes" id="UP000680670"/>
    </source>
</evidence>
<evidence type="ECO:0000313" key="3">
    <source>
        <dbReference type="Proteomes" id="UP000287296"/>
    </source>
</evidence>
<dbReference type="Proteomes" id="UP000680670">
    <property type="component" value="Unassembled WGS sequence"/>
</dbReference>
<comment type="caution">
    <text evidence="2">The sequence shown here is derived from an EMBL/GenBank/DDBJ whole genome shotgun (WGS) entry which is preliminary data.</text>
</comment>
<protein>
    <submittedName>
        <fullName evidence="2">Uncharacterized protein</fullName>
    </submittedName>
</protein>
<sequence>METALENKGLIEKLNDPNTMDSLERLLDQLPGIAQRMDKLDQLLTSAESVMADPRTVEKIKLKLDHTNIDWNTLESGIHLLEKLPSLLQVIERLEQAAVFAEDVMKDEKSIQYLLQNVEDYTIPLKERFSQGKRIWEEVRSEAEKNTRQISLLTIMKWIKEPQVQRLLAYVQAFINVMPNLENRKGD</sequence>
<name>A0A429X1B5_SIMTE</name>